<gene>
    <name evidence="1" type="ORF">E0946_02415</name>
</gene>
<dbReference type="EMBL" id="SMOG01000004">
    <property type="protein sequence ID" value="TDF73632.1"/>
    <property type="molecule type" value="Genomic_DNA"/>
</dbReference>
<proteinExistence type="predicted"/>
<name>A0AC61QJU8_9BACT</name>
<evidence type="ECO:0000313" key="1">
    <source>
        <dbReference type="EMBL" id="TDF73632.1"/>
    </source>
</evidence>
<reference evidence="1" key="1">
    <citation type="submission" date="2019-03" db="EMBL/GenBank/DDBJ databases">
        <title>Candidatus Syntrophosphaera thermopropionivorans: a novel player in syntrophic propionate oxidation during anaerobic digestion.</title>
        <authorList>
            <person name="Dyksma S."/>
        </authorList>
    </citation>
    <scope>NUCLEOTIDE SEQUENCE</scope>
    <source>
        <strain evidence="1">W5</strain>
    </source>
</reference>
<dbReference type="Proteomes" id="UP000294588">
    <property type="component" value="Unassembled WGS sequence"/>
</dbReference>
<protein>
    <submittedName>
        <fullName evidence="1">Uncharacterized protein</fullName>
    </submittedName>
</protein>
<organism evidence="1 2">
    <name type="scientific">Candidatus Syntrophosphaera thermopropionivorans</name>
    <dbReference type="NCBI Taxonomy" id="2593015"/>
    <lineage>
        <taxon>Bacteria</taxon>
        <taxon>Pseudomonadati</taxon>
        <taxon>Candidatus Cloacimonadota</taxon>
        <taxon>Candidatus Cloacimonadia</taxon>
        <taxon>Candidatus Cloacimonadales</taxon>
        <taxon>Candidatus Cloacimonadaceae</taxon>
        <taxon>Candidatus Syntrophosphaera</taxon>
    </lineage>
</organism>
<accession>A0AC61QJU8</accession>
<comment type="caution">
    <text evidence="1">The sequence shown here is derived from an EMBL/GenBank/DDBJ whole genome shotgun (WGS) entry which is preliminary data.</text>
</comment>
<sequence length="103" mass="12117">MNIHFRDVQTGSVEARAVLEIADGVFLNEITILNIEGEIVVEFPKKSFVGKNHRMYYIDIITFEDNDKRLVWELEIKNAYKEWRKKNKKVLVYKQNKIDGGSK</sequence>
<evidence type="ECO:0000313" key="2">
    <source>
        <dbReference type="Proteomes" id="UP000294588"/>
    </source>
</evidence>
<keyword evidence="2" id="KW-1185">Reference proteome</keyword>